<evidence type="ECO:0000313" key="4">
    <source>
        <dbReference type="Proteomes" id="UP000275408"/>
    </source>
</evidence>
<feature type="compositionally biased region" description="Polar residues" evidence="1">
    <location>
        <begin position="958"/>
        <end position="979"/>
    </location>
</feature>
<comment type="caution">
    <text evidence="3">The sequence shown here is derived from an EMBL/GenBank/DDBJ whole genome shotgun (WGS) entry which is preliminary data.</text>
</comment>
<feature type="region of interest" description="Disordered" evidence="1">
    <location>
        <begin position="889"/>
        <end position="980"/>
    </location>
</feature>
<dbReference type="InterPro" id="IPR003961">
    <property type="entry name" value="FN3_dom"/>
</dbReference>
<feature type="compositionally biased region" description="Basic and acidic residues" evidence="1">
    <location>
        <begin position="932"/>
        <end position="949"/>
    </location>
</feature>
<dbReference type="Pfam" id="PF21109">
    <property type="entry name" value="Stonustoxin_helical"/>
    <property type="match status" value="1"/>
</dbReference>
<feature type="compositionally biased region" description="Low complexity" evidence="1">
    <location>
        <begin position="889"/>
        <end position="900"/>
    </location>
</feature>
<protein>
    <recommendedName>
        <fullName evidence="2">Fibronectin type-III domain-containing protein</fullName>
    </recommendedName>
</protein>
<dbReference type="Gene3D" id="2.60.40.10">
    <property type="entry name" value="Immunoglobulins"/>
    <property type="match status" value="1"/>
</dbReference>
<dbReference type="Gene3D" id="3.40.50.300">
    <property type="entry name" value="P-loop containing nucleotide triphosphate hydrolases"/>
    <property type="match status" value="2"/>
</dbReference>
<reference evidence="3 4" key="1">
    <citation type="journal article" date="2018" name="Sci. Rep.">
        <title>Comparative analysis of the Pocillopora damicornis genome highlights role of immune system in coral evolution.</title>
        <authorList>
            <person name="Cunning R."/>
            <person name="Bay R.A."/>
            <person name="Gillette P."/>
            <person name="Baker A.C."/>
            <person name="Traylor-Knowles N."/>
        </authorList>
    </citation>
    <scope>NUCLEOTIDE SEQUENCE [LARGE SCALE GENOMIC DNA]</scope>
    <source>
        <strain evidence="3">RSMAS</strain>
        <tissue evidence="3">Whole animal</tissue>
    </source>
</reference>
<dbReference type="Proteomes" id="UP000275408">
    <property type="component" value="Unassembled WGS sequence"/>
</dbReference>
<dbReference type="SUPFAM" id="SSF52540">
    <property type="entry name" value="P-loop containing nucleoside triphosphate hydrolases"/>
    <property type="match status" value="2"/>
</dbReference>
<dbReference type="PROSITE" id="PS50853">
    <property type="entry name" value="FN3"/>
    <property type="match status" value="1"/>
</dbReference>
<organism evidence="3 4">
    <name type="scientific">Pocillopora damicornis</name>
    <name type="common">Cauliflower coral</name>
    <name type="synonym">Millepora damicornis</name>
    <dbReference type="NCBI Taxonomy" id="46731"/>
    <lineage>
        <taxon>Eukaryota</taxon>
        <taxon>Metazoa</taxon>
        <taxon>Cnidaria</taxon>
        <taxon>Anthozoa</taxon>
        <taxon>Hexacorallia</taxon>
        <taxon>Scleractinia</taxon>
        <taxon>Astrocoeniina</taxon>
        <taxon>Pocilloporidae</taxon>
        <taxon>Pocillopora</taxon>
    </lineage>
</organism>
<evidence type="ECO:0000256" key="1">
    <source>
        <dbReference type="SAM" id="MobiDB-lite"/>
    </source>
</evidence>
<dbReference type="InterPro" id="IPR013783">
    <property type="entry name" value="Ig-like_fold"/>
</dbReference>
<dbReference type="SMART" id="SM00060">
    <property type="entry name" value="FN3"/>
    <property type="match status" value="1"/>
</dbReference>
<dbReference type="PANTHER" id="PTHR31594">
    <property type="entry name" value="AIG1-TYPE G DOMAIN-CONTAINING PROTEIN"/>
    <property type="match status" value="1"/>
</dbReference>
<dbReference type="EMBL" id="RCHS01002104">
    <property type="protein sequence ID" value="RMX49531.1"/>
    <property type="molecule type" value="Genomic_DNA"/>
</dbReference>
<evidence type="ECO:0000313" key="3">
    <source>
        <dbReference type="EMBL" id="RMX49531.1"/>
    </source>
</evidence>
<feature type="non-terminal residue" evidence="3">
    <location>
        <position position="1474"/>
    </location>
</feature>
<proteinExistence type="predicted"/>
<keyword evidence="4" id="KW-1185">Reference proteome</keyword>
<dbReference type="OrthoDB" id="8954335at2759"/>
<feature type="domain" description="Fibronectin type-III" evidence="2">
    <location>
        <begin position="811"/>
        <end position="903"/>
    </location>
</feature>
<sequence length="1474" mass="166815">MFQSVKSQHMAPVRQQQKVGPMDFRLAEFILYTSDELKNGSPSVYKFHMRDEMRRPEDKIKRQSIGTPCRIDNLRYRSEEKVLMVVGEKGAGKSSLINGMVNYILGVEWKDSFRFKLITEESKAFQPHSESQEVTAYTFHPMKGSPVPYKFTVVDTPSFGGAEGLEGDKKITERIKKFLSIPPPDGINQLDGIGFVVQSFQASLTQTQKYIFDSILSIFGEDVSKNLFTMITFSDSQSPPVLEAMKEASIPNYSEKFFKFNNSALFVENKDKSGGSFDEMFWKISSASFQHFFQELPKQPFRLLSDNVGVLDVRSFGQPFQLGMLYDYRSHHLVTGPALWESDIKKKISFSRISPQSKYEVFPSGNVEEMAKVFGIDSNFRLSLMTGLVNPYGIVKFIIDGDLSKKNNLVRIILKYETTSRFEELSMDQAKTEPHRDLSSEMTATHFVSRIEYGREAIFVFDRRLDENETFTDVEADLKFAVDSLSQTGVESNGSAHATELDEEELCKIVCTFYEDRDQASSTGGMSYEDALRAYSELKKNEESHVYEVPKRVWLQPLSTLNPQLVRRMREVSPHVTDALQNVLANFNEFETSLCSLVDDNTCSTFPTIKQRIARCGKAVSRYKKNILKTISEMLPVVRGGDEEEQVLTDALNSVASSPFHHDRLSSWISGMKKEIKLLSMYLEFFRGIQLVTTLQDLDSVINCLEYDQVVSFSLMTAGNEDALVEQLYTFLRTGSWTPEHLSLQPWYENPEILNESKAKARNFRDFVRENEHDGRTKFIVTNVQKDTGEGVLGVRLYDGGQSTDFELPGWPGKPFATLKSASSITLQWEESPHGKETVQSYTVHFRPSVGDWKSLPTVGPENTITVDGLKAKTTYLFKVNSECKAGRSAVSATSDSVVTEDPVNQPEPDLLHKKKSESSSDKQSHSLNGAKAKDSSSSKSRDDVEGAKGGEAISGKNLENTASKLESKRTSGVWQNSKTSHDKATKFFVPYKPAEVLLPSSKKIKDGTPSIYKLPMFTRMRRQNSMITKQSIGKPPKRVKGGPSEKVLMVVGATGAGKSTLINGMVNYILGVEWKDDFRQIKEFFSIPPPNGIDHLDAVGFVTQASLARLTPTQEYIFNSVLSIFGNDVSKNIFMMLTFADGQHPPVLEAISRANIPSGKYFKFNNSALFAKNKETEESFDAMFWKMGYLSFQNFFTEFAKAESVSLRLTKEVLNEREQLQILIEGLNPQITMGLNKIEEMRQEELVLQHHVSEIETNKDFTYEVVITKPNYIDLKGTGRHTTTCLKCNYTCHQNCMIADDSSKRGCWAMNSATGNCRICTLNCFWSNHKNLPYIIKYESVVETRTSADLQMKYERAVSGKSKIEGMIEQLEEFLQGVHSGVLTMINKAQQSLRRLDEIALKPNPLTQVQYLELVIESEKNEAKPGWKQRVEYFEEAKRHAEILSKVKDVNAGQQIIQEKARSGEKWYSRFKF</sequence>
<dbReference type="CDD" id="cd00063">
    <property type="entry name" value="FN3"/>
    <property type="match status" value="1"/>
</dbReference>
<gene>
    <name evidence="3" type="ORF">pdam_00017434</name>
</gene>
<name>A0A3M6U7C7_POCDA</name>
<evidence type="ECO:0000259" key="2">
    <source>
        <dbReference type="PROSITE" id="PS50853"/>
    </source>
</evidence>
<dbReference type="Pfam" id="PF18078">
    <property type="entry name" value="Thioredoxin_11"/>
    <property type="match status" value="1"/>
</dbReference>
<dbReference type="InterPro" id="IPR036116">
    <property type="entry name" value="FN3_sf"/>
</dbReference>
<dbReference type="InterPro" id="IPR048997">
    <property type="entry name" value="Stonustoxin-like_helical"/>
</dbReference>
<dbReference type="InterPro" id="IPR040581">
    <property type="entry name" value="Thioredoxin_11"/>
</dbReference>
<dbReference type="PANTHER" id="PTHR31594:SF14">
    <property type="entry name" value="FIBRONECTIN TYPE-III DOMAIN-CONTAINING PROTEIN"/>
    <property type="match status" value="1"/>
</dbReference>
<dbReference type="SUPFAM" id="SSF49265">
    <property type="entry name" value="Fibronectin type III"/>
    <property type="match status" value="1"/>
</dbReference>
<dbReference type="Pfam" id="PF00041">
    <property type="entry name" value="fn3"/>
    <property type="match status" value="1"/>
</dbReference>
<dbReference type="InterPro" id="IPR027417">
    <property type="entry name" value="P-loop_NTPase"/>
</dbReference>
<accession>A0A3M6U7C7</accession>
<dbReference type="InterPro" id="IPR052090">
    <property type="entry name" value="Cytolytic_pore-forming_toxin"/>
</dbReference>